<name>A0A1B1TBH2_9ARCH</name>
<dbReference type="CDD" id="cd04452">
    <property type="entry name" value="S1_IF2_alpha"/>
    <property type="match status" value="1"/>
</dbReference>
<dbReference type="PANTHER" id="PTHR10602">
    <property type="entry name" value="EUKARYOTIC TRANSLATION INITIATION FACTOR 2 SUBUNIT 1"/>
    <property type="match status" value="1"/>
</dbReference>
<proteinExistence type="inferred from homology"/>
<evidence type="ECO:0000313" key="5">
    <source>
        <dbReference type="EMBL" id="ANV79634.1"/>
    </source>
</evidence>
<dbReference type="InterPro" id="IPR024054">
    <property type="entry name" value="TIF2_asu_middle_sf"/>
</dbReference>
<dbReference type="GO" id="GO:0003723">
    <property type="term" value="F:RNA binding"/>
    <property type="evidence" value="ECO:0007669"/>
    <property type="project" value="InterPro"/>
</dbReference>
<evidence type="ECO:0000259" key="4">
    <source>
        <dbReference type="PROSITE" id="PS50126"/>
    </source>
</evidence>
<keyword evidence="2 5" id="KW-0396">Initiation factor</keyword>
<dbReference type="SUPFAM" id="SSF116742">
    <property type="entry name" value="eIF2alpha middle domain-like"/>
    <property type="match status" value="1"/>
</dbReference>
<dbReference type="SUPFAM" id="SSF110993">
    <property type="entry name" value="eIF-2-alpha, C-terminal domain"/>
    <property type="match status" value="1"/>
</dbReference>
<evidence type="ECO:0000256" key="1">
    <source>
        <dbReference type="ARBA" id="ARBA00007223"/>
    </source>
</evidence>
<dbReference type="PANTHER" id="PTHR10602:SF0">
    <property type="entry name" value="EUKARYOTIC TRANSLATION INITIATION FACTOR 2 SUBUNIT 1"/>
    <property type="match status" value="1"/>
</dbReference>
<sequence length="263" mass="29641">MVKEENINPPEEGELVVVTVKSVKQNGVYVDFDEFPGLEGFIFIGEVASGWVKNIRAFVRDGQRLICKVMRTRKDGSSLELSLKSVSEERRRDRLQEWKNEQRSVQLFKVLSEKVGWDEETKSLNSEELINSFGTLYSSFEEAATNETALTDAGFEGDWLKEFIEIAVENIIPPFVEIRGTLTLSINSPNGITVIRDALIAAEEFSSEEEEIIVACYYNGAPDYRIELKAPDFKTAEDLWINVSKTAVDHVLDNGGEASAFRE</sequence>
<dbReference type="GO" id="GO:0003743">
    <property type="term" value="F:translation initiation factor activity"/>
    <property type="evidence" value="ECO:0007669"/>
    <property type="project" value="UniProtKB-KW"/>
</dbReference>
<dbReference type="InterPro" id="IPR011488">
    <property type="entry name" value="TIF_2_asu"/>
</dbReference>
<reference evidence="5" key="2">
    <citation type="journal article" date="2015" name="ISME J.">
        <title>A new class of marine Euryarchaeota group II from the Mediterranean deep chlorophyll maximum.</title>
        <authorList>
            <person name="Martin-Cuadrado A.B."/>
            <person name="Garcia-Heredia I."/>
            <person name="Molto A.G."/>
            <person name="Lopez-Ubeda R."/>
            <person name="Kimes N."/>
            <person name="Lopez-Garcia P."/>
            <person name="Moreira D."/>
            <person name="Rodriguez-Valera F."/>
        </authorList>
    </citation>
    <scope>NUCLEOTIDE SEQUENCE</scope>
</reference>
<dbReference type="Pfam" id="PF00575">
    <property type="entry name" value="S1"/>
    <property type="match status" value="1"/>
</dbReference>
<organism evidence="5">
    <name type="scientific">uncultured Poseidoniia archaeon</name>
    <dbReference type="NCBI Taxonomy" id="1697135"/>
    <lineage>
        <taxon>Archaea</taxon>
        <taxon>Methanobacteriati</taxon>
        <taxon>Thermoplasmatota</taxon>
        <taxon>Candidatus Poseidoniia</taxon>
        <taxon>environmental samples</taxon>
    </lineage>
</organism>
<feature type="domain" description="S1 motif" evidence="4">
    <location>
        <begin position="13"/>
        <end position="84"/>
    </location>
</feature>
<dbReference type="Pfam" id="PF07541">
    <property type="entry name" value="EIF_2_alpha"/>
    <property type="match status" value="1"/>
</dbReference>
<accession>A0A1B1TBH2</accession>
<evidence type="ECO:0000256" key="2">
    <source>
        <dbReference type="ARBA" id="ARBA00022540"/>
    </source>
</evidence>
<evidence type="ECO:0000256" key="3">
    <source>
        <dbReference type="ARBA" id="ARBA00022917"/>
    </source>
</evidence>
<reference evidence="5" key="1">
    <citation type="submission" date="2014-11" db="EMBL/GenBank/DDBJ databases">
        <authorList>
            <person name="Zhu J."/>
            <person name="Qi W."/>
            <person name="Song R."/>
        </authorList>
    </citation>
    <scope>NUCLEOTIDE SEQUENCE</scope>
</reference>
<keyword evidence="3" id="KW-0648">Protein biosynthesis</keyword>
<dbReference type="Gene3D" id="1.10.150.190">
    <property type="entry name" value="Translation initiation factor 2, subunit 1, domain 2"/>
    <property type="match status" value="1"/>
</dbReference>
<dbReference type="NCBIfam" id="NF003064">
    <property type="entry name" value="PRK03987.1-4"/>
    <property type="match status" value="1"/>
</dbReference>
<protein>
    <submittedName>
        <fullName evidence="5">Translation initiation factor IF-2 subunit alpha</fullName>
    </submittedName>
</protein>
<dbReference type="Gene3D" id="2.40.50.140">
    <property type="entry name" value="Nucleic acid-binding proteins"/>
    <property type="match status" value="1"/>
</dbReference>
<dbReference type="Gene3D" id="3.30.70.1130">
    <property type="entry name" value="EIF_2_alpha"/>
    <property type="match status" value="1"/>
</dbReference>
<dbReference type="SMART" id="SM00316">
    <property type="entry name" value="S1"/>
    <property type="match status" value="1"/>
</dbReference>
<dbReference type="InterPro" id="IPR012340">
    <property type="entry name" value="NA-bd_OB-fold"/>
</dbReference>
<dbReference type="GO" id="GO:0043022">
    <property type="term" value="F:ribosome binding"/>
    <property type="evidence" value="ECO:0007669"/>
    <property type="project" value="TreeGrafter"/>
</dbReference>
<dbReference type="InterPro" id="IPR003029">
    <property type="entry name" value="S1_domain"/>
</dbReference>
<dbReference type="InterPro" id="IPR044126">
    <property type="entry name" value="S1_IF2_alpha"/>
</dbReference>
<comment type="similarity">
    <text evidence="1">Belongs to the eIF-2-alpha family.</text>
</comment>
<dbReference type="PROSITE" id="PS50126">
    <property type="entry name" value="S1"/>
    <property type="match status" value="1"/>
</dbReference>
<dbReference type="AlphaFoldDB" id="A0A1B1TBH2"/>
<dbReference type="SUPFAM" id="SSF50249">
    <property type="entry name" value="Nucleic acid-binding proteins"/>
    <property type="match status" value="1"/>
</dbReference>
<dbReference type="EMBL" id="KP211844">
    <property type="protein sequence ID" value="ANV79634.1"/>
    <property type="molecule type" value="Genomic_DNA"/>
</dbReference>
<dbReference type="InterPro" id="IPR024055">
    <property type="entry name" value="TIF2_asu_C"/>
</dbReference>